<feature type="compositionally biased region" description="Basic residues" evidence="1">
    <location>
        <begin position="10"/>
        <end position="22"/>
    </location>
</feature>
<comment type="caution">
    <text evidence="2">The sequence shown here is derived from an EMBL/GenBank/DDBJ whole genome shotgun (WGS) entry which is preliminary data.</text>
</comment>
<protein>
    <submittedName>
        <fullName evidence="2">G3288 protein</fullName>
    </submittedName>
</protein>
<evidence type="ECO:0000313" key="2">
    <source>
        <dbReference type="EMBL" id="CAL5221149.1"/>
    </source>
</evidence>
<feature type="region of interest" description="Disordered" evidence="1">
    <location>
        <begin position="183"/>
        <end position="265"/>
    </location>
</feature>
<accession>A0ABP1FQW4</accession>
<dbReference type="EMBL" id="CAXHTA020000005">
    <property type="protein sequence ID" value="CAL5221149.1"/>
    <property type="molecule type" value="Genomic_DNA"/>
</dbReference>
<gene>
    <name evidence="2" type="primary">g3288</name>
    <name evidence="2" type="ORF">VP750_LOCUS2808</name>
</gene>
<sequence length="265" mass="28925">MPKDEIATPKKVHKKDKKKLKRIHDVNEQTDNAIEGKEFKSEGSTPEGGLAAKPIVSADDQTTPQSEVDPMANTDSLRHDLGPNFEPVQVEPALDCSGYDAETHELWLLQLPMDWRFDEEASISMRKLIGGACVGHYADARGQQFLLRQEDASLAAPMYIANASHQGANLRCSRRITVARDHSAKGEAEVTEEHQQVAPATPVAGSKKKRKAIQAETPSKAIGPDTGVQLELDHILAAEASPTGKRGTAAAETPREKRRKKQKNG</sequence>
<dbReference type="Proteomes" id="UP001497392">
    <property type="component" value="Unassembled WGS sequence"/>
</dbReference>
<proteinExistence type="predicted"/>
<feature type="region of interest" description="Disordered" evidence="1">
    <location>
        <begin position="1"/>
        <end position="80"/>
    </location>
</feature>
<organism evidence="2 3">
    <name type="scientific">Coccomyxa viridis</name>
    <dbReference type="NCBI Taxonomy" id="1274662"/>
    <lineage>
        <taxon>Eukaryota</taxon>
        <taxon>Viridiplantae</taxon>
        <taxon>Chlorophyta</taxon>
        <taxon>core chlorophytes</taxon>
        <taxon>Trebouxiophyceae</taxon>
        <taxon>Trebouxiophyceae incertae sedis</taxon>
        <taxon>Coccomyxaceae</taxon>
        <taxon>Coccomyxa</taxon>
    </lineage>
</organism>
<feature type="compositionally biased region" description="Basic residues" evidence="1">
    <location>
        <begin position="256"/>
        <end position="265"/>
    </location>
</feature>
<reference evidence="2 3" key="1">
    <citation type="submission" date="2024-06" db="EMBL/GenBank/DDBJ databases">
        <authorList>
            <person name="Kraege A."/>
            <person name="Thomma B."/>
        </authorList>
    </citation>
    <scope>NUCLEOTIDE SEQUENCE [LARGE SCALE GENOMIC DNA]</scope>
</reference>
<keyword evidence="3" id="KW-1185">Reference proteome</keyword>
<feature type="compositionally biased region" description="Basic and acidic residues" evidence="1">
    <location>
        <begin position="183"/>
        <end position="195"/>
    </location>
</feature>
<name>A0ABP1FQW4_9CHLO</name>
<evidence type="ECO:0000313" key="3">
    <source>
        <dbReference type="Proteomes" id="UP001497392"/>
    </source>
</evidence>
<evidence type="ECO:0000256" key="1">
    <source>
        <dbReference type="SAM" id="MobiDB-lite"/>
    </source>
</evidence>